<dbReference type="EMBL" id="BARU01042624">
    <property type="protein sequence ID" value="GAH86905.1"/>
    <property type="molecule type" value="Genomic_DNA"/>
</dbReference>
<proteinExistence type="predicted"/>
<sequence length="205" mass="23683">ISISKEGFEKLQRAHDSIHEFIFLAPLCLPSGEKVSWHSKSAFLTYQFEAFYSAHRSFLEALAGYYNVAYTLLRNTIELVLKGAFWECLAHKSFREKAEVISKNKVRIGKDKITLIDWFKDLFERKPSIEDDLEVTSAGIFDKILPILEDPVLRRLIPSIKKIIEQLSQWGILDPIEESIERTYEIYSNLSADVHVIPHKTDIGR</sequence>
<feature type="non-terminal residue" evidence="1">
    <location>
        <position position="205"/>
    </location>
</feature>
<dbReference type="AlphaFoldDB" id="X1JZP4"/>
<feature type="non-terminal residue" evidence="1">
    <location>
        <position position="1"/>
    </location>
</feature>
<protein>
    <submittedName>
        <fullName evidence="1">Uncharacterized protein</fullName>
    </submittedName>
</protein>
<gene>
    <name evidence="1" type="ORF">S03H2_65459</name>
</gene>
<evidence type="ECO:0000313" key="1">
    <source>
        <dbReference type="EMBL" id="GAH86905.1"/>
    </source>
</evidence>
<accession>X1JZP4</accession>
<name>X1JZP4_9ZZZZ</name>
<reference evidence="1" key="1">
    <citation type="journal article" date="2014" name="Front. Microbiol.">
        <title>High frequency of phylogenetically diverse reductive dehalogenase-homologous genes in deep subseafloor sedimentary metagenomes.</title>
        <authorList>
            <person name="Kawai M."/>
            <person name="Futagami T."/>
            <person name="Toyoda A."/>
            <person name="Takaki Y."/>
            <person name="Nishi S."/>
            <person name="Hori S."/>
            <person name="Arai W."/>
            <person name="Tsubouchi T."/>
            <person name="Morono Y."/>
            <person name="Uchiyama I."/>
            <person name="Ito T."/>
            <person name="Fujiyama A."/>
            <person name="Inagaki F."/>
            <person name="Takami H."/>
        </authorList>
    </citation>
    <scope>NUCLEOTIDE SEQUENCE</scope>
    <source>
        <strain evidence="1">Expedition CK06-06</strain>
    </source>
</reference>
<comment type="caution">
    <text evidence="1">The sequence shown here is derived from an EMBL/GenBank/DDBJ whole genome shotgun (WGS) entry which is preliminary data.</text>
</comment>
<organism evidence="1">
    <name type="scientific">marine sediment metagenome</name>
    <dbReference type="NCBI Taxonomy" id="412755"/>
    <lineage>
        <taxon>unclassified sequences</taxon>
        <taxon>metagenomes</taxon>
        <taxon>ecological metagenomes</taxon>
    </lineage>
</organism>